<name>A0A7S3EBU1_9RHOD</name>
<sequence>MGSTRFRYGKMEMLRVRQSALVSKPDPEEFGIAYSEGAGERWDVRLLPDGSLKPEVFDEQATSMRDDLRAFPKSPVMRQDFSRRGNMSPPQAENDPGRLLVPVDDTWIKSHPLIGSSENHKATVPVYGLL</sequence>
<organism evidence="3">
    <name type="scientific">Rhodosorus marinus</name>
    <dbReference type="NCBI Taxonomy" id="101924"/>
    <lineage>
        <taxon>Eukaryota</taxon>
        <taxon>Rhodophyta</taxon>
        <taxon>Stylonematophyceae</taxon>
        <taxon>Stylonematales</taxon>
        <taxon>Stylonemataceae</taxon>
        <taxon>Rhodosorus</taxon>
    </lineage>
</organism>
<accession>A0A7S3EBU1</accession>
<feature type="region of interest" description="Disordered" evidence="1">
    <location>
        <begin position="73"/>
        <end position="99"/>
    </location>
</feature>
<dbReference type="AlphaFoldDB" id="A0A7S3EBU1"/>
<proteinExistence type="predicted"/>
<protein>
    <submittedName>
        <fullName evidence="3">Uncharacterized protein</fullName>
    </submittedName>
</protein>
<reference evidence="3" key="1">
    <citation type="submission" date="2021-01" db="EMBL/GenBank/DDBJ databases">
        <authorList>
            <person name="Corre E."/>
            <person name="Pelletier E."/>
            <person name="Niang G."/>
            <person name="Scheremetjew M."/>
            <person name="Finn R."/>
            <person name="Kale V."/>
            <person name="Holt S."/>
            <person name="Cochrane G."/>
            <person name="Meng A."/>
            <person name="Brown T."/>
            <person name="Cohen L."/>
        </authorList>
    </citation>
    <scope>NUCLEOTIDE SEQUENCE</scope>
    <source>
        <strain evidence="3">CCMP 769</strain>
    </source>
</reference>
<evidence type="ECO:0000256" key="1">
    <source>
        <dbReference type="SAM" id="MobiDB-lite"/>
    </source>
</evidence>
<evidence type="ECO:0000313" key="2">
    <source>
        <dbReference type="EMBL" id="CAE0041783.1"/>
    </source>
</evidence>
<evidence type="ECO:0000313" key="3">
    <source>
        <dbReference type="EMBL" id="CAE0041786.1"/>
    </source>
</evidence>
<dbReference type="EMBL" id="HBHW01012480">
    <property type="protein sequence ID" value="CAE0041783.1"/>
    <property type="molecule type" value="Transcribed_RNA"/>
</dbReference>
<dbReference type="EMBL" id="HBHW01012484">
    <property type="protein sequence ID" value="CAE0041786.1"/>
    <property type="molecule type" value="Transcribed_RNA"/>
</dbReference>
<gene>
    <name evidence="2" type="ORF">RMAR00112_LOCUS9747</name>
    <name evidence="3" type="ORF">RMAR00112_LOCUS9750</name>
</gene>